<dbReference type="Pfam" id="PF09485">
    <property type="entry name" value="CRISPR_Cse2"/>
    <property type="match status" value="1"/>
</dbReference>
<dbReference type="RefSeq" id="WP_137119218.1">
    <property type="nucleotide sequence ID" value="NZ_CP032328.1"/>
</dbReference>
<evidence type="ECO:0000313" key="1">
    <source>
        <dbReference type="EMBL" id="QCO00524.1"/>
    </source>
</evidence>
<proteinExistence type="predicted"/>
<geneLocation type="plasmid" evidence="1 2">
    <name>p7</name>
</geneLocation>
<protein>
    <recommendedName>
        <fullName evidence="3">Type I-E CRISPR-associated protein Cse2/CasB</fullName>
    </recommendedName>
</protein>
<accession>A0A4D8PPW2</accession>
<organism evidence="1 2">
    <name type="scientific">Azospirillum argentinense</name>
    <dbReference type="NCBI Taxonomy" id="2970906"/>
    <lineage>
        <taxon>Bacteria</taxon>
        <taxon>Pseudomonadati</taxon>
        <taxon>Pseudomonadota</taxon>
        <taxon>Alphaproteobacteria</taxon>
        <taxon>Rhodospirillales</taxon>
        <taxon>Azospirillaceae</taxon>
        <taxon>Azospirillum</taxon>
    </lineage>
</organism>
<dbReference type="InterPro" id="IPR013382">
    <property type="entry name" value="CRISPR-assoc_prot_Cse2"/>
</dbReference>
<evidence type="ECO:0008006" key="3">
    <source>
        <dbReference type="Google" id="ProtNLM"/>
    </source>
</evidence>
<evidence type="ECO:0000313" key="2">
    <source>
        <dbReference type="Proteomes" id="UP000298595"/>
    </source>
</evidence>
<reference evidence="1 2" key="1">
    <citation type="submission" date="2018-09" db="EMBL/GenBank/DDBJ databases">
        <title>Whole genome based analysis of evolution and adaptive divergence in Indian and Brazilian strains of Azospirillum brasilense.</title>
        <authorList>
            <person name="Singh C."/>
            <person name="Tripathi A.K."/>
        </authorList>
    </citation>
    <scope>NUCLEOTIDE SEQUENCE [LARGE SCALE GENOMIC DNA]</scope>
    <source>
        <strain evidence="1 2">MTCC4035</strain>
        <plasmid evidence="1 2">p7</plasmid>
    </source>
</reference>
<dbReference type="EMBL" id="CP032328">
    <property type="protein sequence ID" value="QCO00524.1"/>
    <property type="molecule type" value="Genomic_DNA"/>
</dbReference>
<dbReference type="AlphaFoldDB" id="A0A4D8PPW2"/>
<dbReference type="NCBIfam" id="TIGR02548">
    <property type="entry name" value="casB_cse2"/>
    <property type="match status" value="1"/>
</dbReference>
<dbReference type="KEGG" id="aare:D3093_35350"/>
<keyword evidence="1" id="KW-0614">Plasmid</keyword>
<name>A0A4D8PPW2_9PROT</name>
<dbReference type="Proteomes" id="UP000298595">
    <property type="component" value="Plasmid p7"/>
</dbReference>
<dbReference type="Gene3D" id="1.10.520.40">
    <property type="entry name" value="CRISPR-associated protein Cse2"/>
    <property type="match status" value="1"/>
</dbReference>
<gene>
    <name evidence="1" type="ORF">D3093_35350</name>
</gene>
<dbReference type="InterPro" id="IPR038287">
    <property type="entry name" value="Cse2_sf"/>
</dbReference>
<sequence>MSASSDIQLRNSVLLWHQWLTGAAPQMPAGLEAPPKPSLPKDNGAWSAMARCRTVADALMAPPFAQFVRYVLPDEAKRKAYVERPQNLAALARAAVAVGQVSTADLQSSFPEQMAEDAGGGRPRISRAVAHGLLSTENPDDALYHAVQIVGILREKANVVDLAYGMLLWPKTRSDWAYRFNDGVLGLARPTK</sequence>